<dbReference type="KEGG" id="cfl:Cfla_3511"/>
<sequence>MVALTVAGLATGAMWYVQPHTPQEVTEQRRQQQESDLSDSHEQVTDERRRQGMEDGEAKRRDQLRSSELRPRPDLPRLRFR</sequence>
<name>D5UDC7_CELFN</name>
<evidence type="ECO:0000313" key="2">
    <source>
        <dbReference type="EMBL" id="ADG76383.1"/>
    </source>
</evidence>
<evidence type="ECO:0000313" key="3">
    <source>
        <dbReference type="Proteomes" id="UP000000849"/>
    </source>
</evidence>
<protein>
    <submittedName>
        <fullName evidence="2">Uncharacterized protein</fullName>
    </submittedName>
</protein>
<dbReference type="STRING" id="446466.Cfla_3511"/>
<evidence type="ECO:0000256" key="1">
    <source>
        <dbReference type="SAM" id="MobiDB-lite"/>
    </source>
</evidence>
<dbReference type="AlphaFoldDB" id="D5UDC7"/>
<dbReference type="RefSeq" id="WP_013118711.1">
    <property type="nucleotide sequence ID" value="NC_014151.1"/>
</dbReference>
<gene>
    <name evidence="2" type="ordered locus">Cfla_3511</name>
</gene>
<keyword evidence="3" id="KW-1185">Reference proteome</keyword>
<feature type="region of interest" description="Disordered" evidence="1">
    <location>
        <begin position="16"/>
        <end position="81"/>
    </location>
</feature>
<feature type="compositionally biased region" description="Basic and acidic residues" evidence="1">
    <location>
        <begin position="26"/>
        <end position="81"/>
    </location>
</feature>
<dbReference type="HOGENOM" id="CLU_2567582_0_0_11"/>
<proteinExistence type="predicted"/>
<reference evidence="2 3" key="1">
    <citation type="journal article" date="2010" name="Stand. Genomic Sci.">
        <title>Complete genome sequence of Cellulomonas flavigena type strain (134).</title>
        <authorList>
            <person name="Abt B."/>
            <person name="Foster B."/>
            <person name="Lapidus A."/>
            <person name="Clum A."/>
            <person name="Sun H."/>
            <person name="Pukall R."/>
            <person name="Lucas S."/>
            <person name="Glavina Del Rio T."/>
            <person name="Nolan M."/>
            <person name="Tice H."/>
            <person name="Cheng J.F."/>
            <person name="Pitluck S."/>
            <person name="Liolios K."/>
            <person name="Ivanova N."/>
            <person name="Mavromatis K."/>
            <person name="Ovchinnikova G."/>
            <person name="Pati A."/>
            <person name="Goodwin L."/>
            <person name="Chen A."/>
            <person name="Palaniappan K."/>
            <person name="Land M."/>
            <person name="Hauser L."/>
            <person name="Chang Y.J."/>
            <person name="Jeffries C.D."/>
            <person name="Rohde M."/>
            <person name="Goker M."/>
            <person name="Woyke T."/>
            <person name="Bristow J."/>
            <person name="Eisen J.A."/>
            <person name="Markowitz V."/>
            <person name="Hugenholtz P."/>
            <person name="Kyrpides N.C."/>
            <person name="Klenk H.P."/>
        </authorList>
    </citation>
    <scope>NUCLEOTIDE SEQUENCE [LARGE SCALE GENOMIC DNA]</scope>
    <source>
        <strain evidence="3">ATCC 482 / DSM 20109 / BCRC 11376 / JCM 18109 / NBRC 3775 / NCIMB 8073 / NRS 134</strain>
    </source>
</reference>
<dbReference type="Proteomes" id="UP000000849">
    <property type="component" value="Chromosome"/>
</dbReference>
<organism evidence="2 3">
    <name type="scientific">Cellulomonas flavigena (strain ATCC 482 / DSM 20109 / BCRC 11376 / JCM 18109 / NBRC 3775 / NCIMB 8073 / NRS 134)</name>
    <dbReference type="NCBI Taxonomy" id="446466"/>
    <lineage>
        <taxon>Bacteria</taxon>
        <taxon>Bacillati</taxon>
        <taxon>Actinomycetota</taxon>
        <taxon>Actinomycetes</taxon>
        <taxon>Micrococcales</taxon>
        <taxon>Cellulomonadaceae</taxon>
        <taxon>Cellulomonas</taxon>
    </lineage>
</organism>
<accession>D5UDC7</accession>
<dbReference type="EMBL" id="CP001964">
    <property type="protein sequence ID" value="ADG76383.1"/>
    <property type="molecule type" value="Genomic_DNA"/>
</dbReference>